<gene>
    <name evidence="1" type="ORF">Goklo_012062</name>
</gene>
<evidence type="ECO:0000313" key="2">
    <source>
        <dbReference type="Proteomes" id="UP000593573"/>
    </source>
</evidence>
<protein>
    <recommendedName>
        <fullName evidence="3">Myb/SANT-like domain-containing protein</fullName>
    </recommendedName>
</protein>
<accession>A0A7J8VB12</accession>
<evidence type="ECO:0000313" key="1">
    <source>
        <dbReference type="EMBL" id="MBA0659998.1"/>
    </source>
</evidence>
<dbReference type="AlphaFoldDB" id="A0A7J8VB12"/>
<name>A0A7J8VB12_9ROSI</name>
<proteinExistence type="predicted"/>
<dbReference type="Proteomes" id="UP000593573">
    <property type="component" value="Unassembled WGS sequence"/>
</dbReference>
<dbReference type="PANTHER" id="PTHR48464:SF1">
    <property type="entry name" value="MYB_SANT-LIKE DOMAIN-CONTAINING PROTEIN"/>
    <property type="match status" value="1"/>
</dbReference>
<dbReference type="PANTHER" id="PTHR48464">
    <property type="match status" value="1"/>
</dbReference>
<dbReference type="OrthoDB" id="1183284at2759"/>
<keyword evidence="2" id="KW-1185">Reference proteome</keyword>
<feature type="non-terminal residue" evidence="1">
    <location>
        <position position="1"/>
    </location>
</feature>
<dbReference type="EMBL" id="JABFAB010000009">
    <property type="protein sequence ID" value="MBA0659998.1"/>
    <property type="molecule type" value="Genomic_DNA"/>
</dbReference>
<sequence>MSLDPIEAELGEGLPSNVIDDDEPNIINIRPSNTWATWRMKLANQMFYKWQASRNILEEVALVACMVDLYNVGTYNAYMRFKDIERDWEIFYNMFSGKDNSEFGWDKHRQMVVAKDAKWNSYINPVNSDIAISLIVDQLTSIYAKDRATKKYAQTA</sequence>
<organism evidence="1 2">
    <name type="scientific">Gossypium klotzschianum</name>
    <dbReference type="NCBI Taxonomy" id="34286"/>
    <lineage>
        <taxon>Eukaryota</taxon>
        <taxon>Viridiplantae</taxon>
        <taxon>Streptophyta</taxon>
        <taxon>Embryophyta</taxon>
        <taxon>Tracheophyta</taxon>
        <taxon>Spermatophyta</taxon>
        <taxon>Magnoliopsida</taxon>
        <taxon>eudicotyledons</taxon>
        <taxon>Gunneridae</taxon>
        <taxon>Pentapetalae</taxon>
        <taxon>rosids</taxon>
        <taxon>malvids</taxon>
        <taxon>Malvales</taxon>
        <taxon>Malvaceae</taxon>
        <taxon>Malvoideae</taxon>
        <taxon>Gossypium</taxon>
    </lineage>
</organism>
<comment type="caution">
    <text evidence="1">The sequence shown here is derived from an EMBL/GenBank/DDBJ whole genome shotgun (WGS) entry which is preliminary data.</text>
</comment>
<reference evidence="1 2" key="1">
    <citation type="journal article" date="2019" name="Genome Biol. Evol.">
        <title>Insights into the evolution of the New World diploid cottons (Gossypium, subgenus Houzingenia) based on genome sequencing.</title>
        <authorList>
            <person name="Grover C.E."/>
            <person name="Arick M.A. 2nd"/>
            <person name="Thrash A."/>
            <person name="Conover J.L."/>
            <person name="Sanders W.S."/>
            <person name="Peterson D.G."/>
            <person name="Frelichowski J.E."/>
            <person name="Scheffler J.A."/>
            <person name="Scheffler B.E."/>
            <person name="Wendel J.F."/>
        </authorList>
    </citation>
    <scope>NUCLEOTIDE SEQUENCE [LARGE SCALE GENOMIC DNA]</scope>
    <source>
        <strain evidence="1">57</strain>
        <tissue evidence="1">Leaf</tissue>
    </source>
</reference>
<evidence type="ECO:0008006" key="3">
    <source>
        <dbReference type="Google" id="ProtNLM"/>
    </source>
</evidence>